<keyword evidence="1" id="KW-1133">Transmembrane helix</keyword>
<dbReference type="AlphaFoldDB" id="A0A7D5JDR3"/>
<proteinExistence type="predicted"/>
<dbReference type="RefSeq" id="WP_178012731.1">
    <property type="nucleotide sequence ID" value="NZ_CP058316.1"/>
</dbReference>
<gene>
    <name evidence="2" type="ORF">HW566_10605</name>
</gene>
<reference evidence="2 3" key="1">
    <citation type="submission" date="2020-06" db="EMBL/GenBank/DDBJ databases">
        <authorList>
            <person name="Jo H."/>
        </authorList>
    </citation>
    <scope>NUCLEOTIDE SEQUENCE [LARGE SCALE GENOMIC DNA]</scope>
    <source>
        <strain evidence="2 3">I46</strain>
    </source>
</reference>
<feature type="transmembrane region" description="Helical" evidence="1">
    <location>
        <begin position="116"/>
        <end position="140"/>
    </location>
</feature>
<keyword evidence="1" id="KW-0472">Membrane</keyword>
<evidence type="ECO:0000256" key="1">
    <source>
        <dbReference type="SAM" id="Phobius"/>
    </source>
</evidence>
<organism evidence="2 3">
    <name type="scientific">Microbacterium oleivorans</name>
    <dbReference type="NCBI Taxonomy" id="273677"/>
    <lineage>
        <taxon>Bacteria</taxon>
        <taxon>Bacillati</taxon>
        <taxon>Actinomycetota</taxon>
        <taxon>Actinomycetes</taxon>
        <taxon>Micrococcales</taxon>
        <taxon>Microbacteriaceae</taxon>
        <taxon>Microbacterium</taxon>
    </lineage>
</organism>
<feature type="transmembrane region" description="Helical" evidence="1">
    <location>
        <begin position="79"/>
        <end position="104"/>
    </location>
</feature>
<protein>
    <submittedName>
        <fullName evidence="2">Uncharacterized protein</fullName>
    </submittedName>
</protein>
<evidence type="ECO:0000313" key="2">
    <source>
        <dbReference type="EMBL" id="QLD12180.1"/>
    </source>
</evidence>
<accession>A0A7D5JDR3</accession>
<keyword evidence="1" id="KW-0812">Transmembrane</keyword>
<dbReference type="Proteomes" id="UP000509638">
    <property type="component" value="Chromosome"/>
</dbReference>
<dbReference type="EMBL" id="CP058316">
    <property type="protein sequence ID" value="QLD12180.1"/>
    <property type="molecule type" value="Genomic_DNA"/>
</dbReference>
<feature type="transmembrane region" description="Helical" evidence="1">
    <location>
        <begin position="47"/>
        <end position="67"/>
    </location>
</feature>
<feature type="transmembrane region" description="Helical" evidence="1">
    <location>
        <begin position="12"/>
        <end position="35"/>
    </location>
</feature>
<evidence type="ECO:0000313" key="3">
    <source>
        <dbReference type="Proteomes" id="UP000509638"/>
    </source>
</evidence>
<name>A0A7D5JDR3_9MICO</name>
<sequence>MSPDSGGLRPGLATVFSVVSFGALAICGLGVLSLVTGADVVAVRGLGALPGATAFAAAVAALALVLATALRRPHPSYTLAAFAAVAVVLAYLLGLALGAVIVGVDVARGVAAAGDFALSWFAVVLAACGAIAGWTGVALVRTRAQPPQWRWERDEDR</sequence>